<sequence length="173" mass="19628">MIDAHILVHDGTKPEWLDRCLASFEGEPIEPHIVRNGPNIGAGRATGYALGRHAFVTYVDSDDYLLPGVGDVCLLALERHHAVVTREWVEYEDGRRHPTPAVGHSLAVYRRADVQPLLPHLATVVRHGNRLISRQLQPVQLDFIGYVWSQHKTNTHKQFSKTEFDKEVARCPW</sequence>
<evidence type="ECO:0000313" key="1">
    <source>
        <dbReference type="EMBL" id="PZA14959.1"/>
    </source>
</evidence>
<dbReference type="SUPFAM" id="SSF53448">
    <property type="entry name" value="Nucleotide-diphospho-sugar transferases"/>
    <property type="match status" value="1"/>
</dbReference>
<comment type="caution">
    <text evidence="1">The sequence shown here is derived from an EMBL/GenBank/DDBJ whole genome shotgun (WGS) entry which is preliminary data.</text>
</comment>
<dbReference type="RefSeq" id="WP_110528430.1">
    <property type="nucleotide sequence ID" value="NZ_QKOE01000019.1"/>
</dbReference>
<name>A0A323UR99_9RHOO</name>
<organism evidence="1 2">
    <name type="scientific">Parazoarcus communis SWub3 = DSM 12120</name>
    <dbReference type="NCBI Taxonomy" id="1121029"/>
    <lineage>
        <taxon>Bacteria</taxon>
        <taxon>Pseudomonadati</taxon>
        <taxon>Pseudomonadota</taxon>
        <taxon>Betaproteobacteria</taxon>
        <taxon>Rhodocyclales</taxon>
        <taxon>Zoogloeaceae</taxon>
        <taxon>Parazoarcus</taxon>
    </lineage>
</organism>
<evidence type="ECO:0008006" key="3">
    <source>
        <dbReference type="Google" id="ProtNLM"/>
    </source>
</evidence>
<dbReference type="OrthoDB" id="9816564at2"/>
<proteinExistence type="predicted"/>
<keyword evidence="2" id="KW-1185">Reference proteome</keyword>
<dbReference type="Proteomes" id="UP000248259">
    <property type="component" value="Unassembled WGS sequence"/>
</dbReference>
<dbReference type="EMBL" id="QKOE01000019">
    <property type="protein sequence ID" value="PZA14959.1"/>
    <property type="molecule type" value="Genomic_DNA"/>
</dbReference>
<evidence type="ECO:0000313" key="2">
    <source>
        <dbReference type="Proteomes" id="UP000248259"/>
    </source>
</evidence>
<protein>
    <recommendedName>
        <fullName evidence="3">Glycosyltransferase 2-like domain-containing protein</fullName>
    </recommendedName>
</protein>
<gene>
    <name evidence="1" type="ORF">DNK49_19135</name>
</gene>
<dbReference type="CDD" id="cd00761">
    <property type="entry name" value="Glyco_tranf_GTA_type"/>
    <property type="match status" value="1"/>
</dbReference>
<dbReference type="InterPro" id="IPR029044">
    <property type="entry name" value="Nucleotide-diphossugar_trans"/>
</dbReference>
<dbReference type="AlphaFoldDB" id="A0A323UR99"/>
<accession>A0A323UR99</accession>
<reference evidence="1 2" key="1">
    <citation type="submission" date="2018-06" db="EMBL/GenBank/DDBJ databases">
        <title>Azoarcus communis strain SWub3 genome.</title>
        <authorList>
            <person name="Zorraquino Salvo V."/>
            <person name="Toubiana D."/>
            <person name="Blumwald E."/>
        </authorList>
    </citation>
    <scope>NUCLEOTIDE SEQUENCE [LARGE SCALE GENOMIC DNA]</scope>
    <source>
        <strain evidence="1 2">SWub3</strain>
    </source>
</reference>